<dbReference type="Pfam" id="PF00646">
    <property type="entry name" value="F-box"/>
    <property type="match status" value="1"/>
</dbReference>
<dbReference type="SMART" id="SM00256">
    <property type="entry name" value="FBOX"/>
    <property type="match status" value="1"/>
</dbReference>
<dbReference type="InterPro" id="IPR050796">
    <property type="entry name" value="SCF_F-box_component"/>
</dbReference>
<gene>
    <name evidence="2" type="ORF">HU200_036233</name>
</gene>
<reference evidence="2" key="1">
    <citation type="submission" date="2020-07" db="EMBL/GenBank/DDBJ databases">
        <title>Genome sequence and genetic diversity analysis of an under-domesticated orphan crop, white fonio (Digitaria exilis).</title>
        <authorList>
            <person name="Bennetzen J.L."/>
            <person name="Chen S."/>
            <person name="Ma X."/>
            <person name="Wang X."/>
            <person name="Yssel A.E.J."/>
            <person name="Chaluvadi S.R."/>
            <person name="Johnson M."/>
            <person name="Gangashetty P."/>
            <person name="Hamidou F."/>
            <person name="Sanogo M.D."/>
            <person name="Zwaenepoel A."/>
            <person name="Wallace J."/>
            <person name="Van De Peer Y."/>
            <person name="Van Deynze A."/>
        </authorList>
    </citation>
    <scope>NUCLEOTIDE SEQUENCE</scope>
    <source>
        <tissue evidence="2">Leaves</tissue>
    </source>
</reference>
<dbReference type="Proteomes" id="UP000636709">
    <property type="component" value="Unassembled WGS sequence"/>
</dbReference>
<dbReference type="Gramene" id="Dexi5B01G0017620.1">
    <property type="protein sequence ID" value="Dexi5B01G0017620.1:cds"/>
    <property type="gene ID" value="Dexi5B01G0017620"/>
</dbReference>
<proteinExistence type="predicted"/>
<dbReference type="Gene3D" id="1.20.1280.50">
    <property type="match status" value="1"/>
</dbReference>
<dbReference type="PANTHER" id="PTHR31672:SF2">
    <property type="entry name" value="F-BOX DOMAIN-CONTAINING PROTEIN"/>
    <property type="match status" value="1"/>
</dbReference>
<evidence type="ECO:0000313" key="2">
    <source>
        <dbReference type="EMBL" id="KAF8696618.1"/>
    </source>
</evidence>
<dbReference type="SUPFAM" id="SSF81383">
    <property type="entry name" value="F-box domain"/>
    <property type="match status" value="1"/>
</dbReference>
<dbReference type="InterPro" id="IPR017451">
    <property type="entry name" value="F-box-assoc_interact_dom"/>
</dbReference>
<dbReference type="InterPro" id="IPR013187">
    <property type="entry name" value="F-box-assoc_dom_typ3"/>
</dbReference>
<dbReference type="AlphaFoldDB" id="A0A835BP82"/>
<dbReference type="InterPro" id="IPR001810">
    <property type="entry name" value="F-box_dom"/>
</dbReference>
<accession>A0A835BP82</accession>
<comment type="caution">
    <text evidence="2">The sequence shown here is derived from an EMBL/GenBank/DDBJ whole genome shotgun (WGS) entry which is preliminary data.</text>
</comment>
<protein>
    <recommendedName>
        <fullName evidence="1">F-box domain-containing protein</fullName>
    </recommendedName>
</protein>
<keyword evidence="3" id="KW-1185">Reference proteome</keyword>
<evidence type="ECO:0000313" key="3">
    <source>
        <dbReference type="Proteomes" id="UP000636709"/>
    </source>
</evidence>
<dbReference type="OrthoDB" id="681455at2759"/>
<dbReference type="EMBL" id="JACEFO010001880">
    <property type="protein sequence ID" value="KAF8696618.1"/>
    <property type="molecule type" value="Genomic_DNA"/>
</dbReference>
<dbReference type="InterPro" id="IPR036047">
    <property type="entry name" value="F-box-like_dom_sf"/>
</dbReference>
<name>A0A835BP82_9POAL</name>
<evidence type="ECO:0000259" key="1">
    <source>
        <dbReference type="SMART" id="SM00256"/>
    </source>
</evidence>
<dbReference type="NCBIfam" id="TIGR01640">
    <property type="entry name" value="F_box_assoc_1"/>
    <property type="match status" value="1"/>
</dbReference>
<dbReference type="Pfam" id="PF08268">
    <property type="entry name" value="FBA_3"/>
    <property type="match status" value="1"/>
</dbReference>
<organism evidence="2 3">
    <name type="scientific">Digitaria exilis</name>
    <dbReference type="NCBI Taxonomy" id="1010633"/>
    <lineage>
        <taxon>Eukaryota</taxon>
        <taxon>Viridiplantae</taxon>
        <taxon>Streptophyta</taxon>
        <taxon>Embryophyta</taxon>
        <taxon>Tracheophyta</taxon>
        <taxon>Spermatophyta</taxon>
        <taxon>Magnoliopsida</taxon>
        <taxon>Liliopsida</taxon>
        <taxon>Poales</taxon>
        <taxon>Poaceae</taxon>
        <taxon>PACMAD clade</taxon>
        <taxon>Panicoideae</taxon>
        <taxon>Panicodae</taxon>
        <taxon>Paniceae</taxon>
        <taxon>Anthephorinae</taxon>
        <taxon>Digitaria</taxon>
    </lineage>
</organism>
<feature type="domain" description="F-box" evidence="1">
    <location>
        <begin position="19"/>
        <end position="59"/>
    </location>
</feature>
<sequence length="411" mass="45855">MGKTGASKPRLFTGVLACLSEDNIADILLRLPAKSVLRCRLVCKAWRSISTEPSFLAQHARLRPADVLLYTYQYLDTPYYTDWDDEPHFTDIGLDVVPVSSDETGHRRRHIMRYPKMRDWFLLASTDGVLLFKKHEEVFVLCNPTTRQWAELPQLPRADKNSRSLSDREYAFYLDTASGEYKLLCRGNLTTTGTWCILSTGASEPRQLDMHAAEAAGITELVPSLRKAAAIHVNLHGRLHWPPHQGSVTGQTEMVVFDMSLETLHLMAGPPATTDKMTKLFDMDGMLVAADFGTLKQIDLWYLEDYDARRWQLRHRVATPCELGYAMPNVVPRTLVSVAAAGDKKGNIMLGNGGGLVVYNTTSKTVKNIESVATSRNSVVVSRHVFKESLVQGPGFVAAAQFSVDLSLVHF</sequence>
<dbReference type="PANTHER" id="PTHR31672">
    <property type="entry name" value="BNACNNG10540D PROTEIN"/>
    <property type="match status" value="1"/>
</dbReference>
<dbReference type="CDD" id="cd22157">
    <property type="entry name" value="F-box_AtFBW1-like"/>
    <property type="match status" value="1"/>
</dbReference>